<evidence type="ECO:0000256" key="2">
    <source>
        <dbReference type="ARBA" id="ARBA00022676"/>
    </source>
</evidence>
<dbReference type="Gene3D" id="3.90.550.10">
    <property type="entry name" value="Spore Coat Polysaccharide Biosynthesis Protein SpsA, Chain A"/>
    <property type="match status" value="1"/>
</dbReference>
<dbReference type="PANTHER" id="PTHR43685">
    <property type="entry name" value="GLYCOSYLTRANSFERASE"/>
    <property type="match status" value="1"/>
</dbReference>
<evidence type="ECO:0000256" key="3">
    <source>
        <dbReference type="ARBA" id="ARBA00022679"/>
    </source>
</evidence>
<accession>A0ABS5U9M6</accession>
<dbReference type="SUPFAM" id="SSF53335">
    <property type="entry name" value="S-adenosyl-L-methionine-dependent methyltransferases"/>
    <property type="match status" value="1"/>
</dbReference>
<dbReference type="Gene3D" id="3.40.50.720">
    <property type="entry name" value="NAD(P)-binding Rossmann-like Domain"/>
    <property type="match status" value="1"/>
</dbReference>
<dbReference type="Proteomes" id="UP000784128">
    <property type="component" value="Unassembled WGS sequence"/>
</dbReference>
<comment type="caution">
    <text evidence="5">The sequence shown here is derived from an EMBL/GenBank/DDBJ whole genome shotgun (WGS) entry which is preliminary data.</text>
</comment>
<reference evidence="5 6" key="1">
    <citation type="submission" date="2021-05" db="EMBL/GenBank/DDBJ databases">
        <title>The draft genome of Geobacter chapellei DSM 13688.</title>
        <authorList>
            <person name="Xu Z."/>
            <person name="Masuda Y."/>
            <person name="Itoh H."/>
            <person name="Senoo K."/>
        </authorList>
    </citation>
    <scope>NUCLEOTIDE SEQUENCE [LARGE SCALE GENOMIC DNA]</scope>
    <source>
        <strain evidence="5 6">DSM 13688</strain>
    </source>
</reference>
<dbReference type="InterPro" id="IPR001173">
    <property type="entry name" value="Glyco_trans_2-like"/>
</dbReference>
<keyword evidence="3 5" id="KW-0808">Transferase</keyword>
<feature type="domain" description="Glycosyltransferase 2-like" evidence="4">
    <location>
        <begin position="7"/>
        <end position="169"/>
    </location>
</feature>
<proteinExistence type="inferred from homology"/>
<dbReference type="EMBL" id="JAHDYS010000009">
    <property type="protein sequence ID" value="MBT1072360.1"/>
    <property type="molecule type" value="Genomic_DNA"/>
</dbReference>
<dbReference type="InterPro" id="IPR029063">
    <property type="entry name" value="SAM-dependent_MTases_sf"/>
</dbReference>
<gene>
    <name evidence="5" type="ORF">KJB30_11225</name>
</gene>
<evidence type="ECO:0000259" key="4">
    <source>
        <dbReference type="Pfam" id="PF00535"/>
    </source>
</evidence>
<comment type="similarity">
    <text evidence="1">Belongs to the glycosyltransferase 2 family.</text>
</comment>
<name>A0ABS5U9M6_9BACT</name>
<keyword evidence="6" id="KW-1185">Reference proteome</keyword>
<organism evidence="5 6">
    <name type="scientific">Pelotalea chapellei</name>
    <dbReference type="NCBI Taxonomy" id="44671"/>
    <lineage>
        <taxon>Bacteria</taxon>
        <taxon>Pseudomonadati</taxon>
        <taxon>Thermodesulfobacteriota</taxon>
        <taxon>Desulfuromonadia</taxon>
        <taxon>Geobacterales</taxon>
        <taxon>Geobacteraceae</taxon>
        <taxon>Pelotalea</taxon>
    </lineage>
</organism>
<dbReference type="InterPro" id="IPR029044">
    <property type="entry name" value="Nucleotide-diphossugar_trans"/>
</dbReference>
<dbReference type="EC" id="2.4.-.-" evidence="5"/>
<keyword evidence="2 5" id="KW-0328">Glycosyltransferase</keyword>
<evidence type="ECO:0000313" key="5">
    <source>
        <dbReference type="EMBL" id="MBT1072360.1"/>
    </source>
</evidence>
<protein>
    <submittedName>
        <fullName evidence="5">Glycosyltransferase</fullName>
        <ecNumber evidence="5">2.4.-.-</ecNumber>
    </submittedName>
</protein>
<dbReference type="SUPFAM" id="SSF53448">
    <property type="entry name" value="Nucleotide-diphospho-sugar transferases"/>
    <property type="match status" value="1"/>
</dbReference>
<sequence>MSVPRISILMPVRNESRYLKEALLSIFRQTLVDWELIVVDDGSTDDTPDILAAASRQDSRLTLLSTGGAGLVSALNMGIAACSAPLIARMDGDDISHPQRLEIQACYLDEHPEVGLVACGFHHFPRHSIKSGMSSYEKWQNCLCSHESIMLERFVESPFVHPSVMLRKELLINAGGYQSMGWAEDYDLWLRLASEGVGFFRIPDTLFFWRDHPERATRTMDEYSRSAFRACKCHYLLLDYLSGEKNVTIAGAGLEGRAWQRLLLKNGIAVTCWIDVDPHKIGRTLHGAPVISPDQLSDNGNKILAAIGVKGAREQFREVASSKGLVDGLNFICVA</sequence>
<dbReference type="PANTHER" id="PTHR43685:SF5">
    <property type="entry name" value="GLYCOSYLTRANSFERASE EPSE-RELATED"/>
    <property type="match status" value="1"/>
</dbReference>
<dbReference type="GO" id="GO:0016757">
    <property type="term" value="F:glycosyltransferase activity"/>
    <property type="evidence" value="ECO:0007669"/>
    <property type="project" value="UniProtKB-KW"/>
</dbReference>
<evidence type="ECO:0000313" key="6">
    <source>
        <dbReference type="Proteomes" id="UP000784128"/>
    </source>
</evidence>
<dbReference type="InterPro" id="IPR050834">
    <property type="entry name" value="Glycosyltransf_2"/>
</dbReference>
<dbReference type="Pfam" id="PF00535">
    <property type="entry name" value="Glycos_transf_2"/>
    <property type="match status" value="1"/>
</dbReference>
<evidence type="ECO:0000256" key="1">
    <source>
        <dbReference type="ARBA" id="ARBA00006739"/>
    </source>
</evidence>